<feature type="compositionally biased region" description="Acidic residues" evidence="10">
    <location>
        <begin position="563"/>
        <end position="578"/>
    </location>
</feature>
<dbReference type="SMART" id="SM00543">
    <property type="entry name" value="MIF4G"/>
    <property type="match status" value="1"/>
</dbReference>
<keyword evidence="7" id="KW-1015">Disulfide bond</keyword>
<dbReference type="InterPro" id="IPR003890">
    <property type="entry name" value="MIF4G-like_typ-3"/>
</dbReference>
<dbReference type="SUPFAM" id="SSF48371">
    <property type="entry name" value="ARM repeat"/>
    <property type="match status" value="1"/>
</dbReference>
<proteinExistence type="inferred from homology"/>
<evidence type="ECO:0000313" key="13">
    <source>
        <dbReference type="Proteomes" id="UP000019462"/>
    </source>
</evidence>
<feature type="region of interest" description="Disordered" evidence="10">
    <location>
        <begin position="902"/>
        <end position="986"/>
    </location>
</feature>
<feature type="region of interest" description="Disordered" evidence="10">
    <location>
        <begin position="37"/>
        <end position="59"/>
    </location>
</feature>
<accession>W3VDI2</accession>
<dbReference type="PANTHER" id="PTHR18034:SF3">
    <property type="entry name" value="PRE-MRNA-SPLICING FACTOR CWC22 HOMOLOG"/>
    <property type="match status" value="1"/>
</dbReference>
<feature type="region of interest" description="Disordered" evidence="10">
    <location>
        <begin position="822"/>
        <end position="853"/>
    </location>
</feature>
<gene>
    <name evidence="12" type="ORF">PaG_06626</name>
</gene>
<evidence type="ECO:0000256" key="10">
    <source>
        <dbReference type="SAM" id="MobiDB-lite"/>
    </source>
</evidence>
<feature type="compositionally biased region" description="Low complexity" evidence="10">
    <location>
        <begin position="830"/>
        <end position="853"/>
    </location>
</feature>
<evidence type="ECO:0000313" key="12">
    <source>
        <dbReference type="EMBL" id="ETS59693.1"/>
    </source>
</evidence>
<dbReference type="InterPro" id="IPR003891">
    <property type="entry name" value="Initiation_fac_eIF4g_MI"/>
</dbReference>
<dbReference type="PROSITE" id="PS51366">
    <property type="entry name" value="MI"/>
    <property type="match status" value="1"/>
</dbReference>
<evidence type="ECO:0000256" key="8">
    <source>
        <dbReference type="ARBA" id="ARBA00023187"/>
    </source>
</evidence>
<reference evidence="12 13" key="1">
    <citation type="journal article" date="2014" name="Genome Announc.">
        <title>Genome sequence of the basidiomycetous fungus Pseudozyma aphidis DSM70725, an efficient producer of biosurfactant mannosylerythritol lipids.</title>
        <authorList>
            <person name="Lorenz S."/>
            <person name="Guenther M."/>
            <person name="Grumaz C."/>
            <person name="Rupp S."/>
            <person name="Zibek S."/>
            <person name="Sohn K."/>
        </authorList>
    </citation>
    <scope>NUCLEOTIDE SEQUENCE [LARGE SCALE GENOMIC DNA]</scope>
    <source>
        <strain evidence="13">ATCC 32657 / CBS 517.83 / DSM 70725 / JCM 10318 / NBRC 10182 / NRRL Y-7954 / St-0401</strain>
    </source>
</reference>
<evidence type="ECO:0000256" key="3">
    <source>
        <dbReference type="ARBA" id="ARBA00004173"/>
    </source>
</evidence>
<dbReference type="GO" id="GO:0005739">
    <property type="term" value="C:mitochondrion"/>
    <property type="evidence" value="ECO:0007669"/>
    <property type="project" value="UniProtKB-SubCell"/>
</dbReference>
<dbReference type="OrthoDB" id="1924287at2759"/>
<dbReference type="Proteomes" id="UP000019462">
    <property type="component" value="Unassembled WGS sequence"/>
</dbReference>
<keyword evidence="13" id="KW-1185">Reference proteome</keyword>
<evidence type="ECO:0000256" key="6">
    <source>
        <dbReference type="ARBA" id="ARBA00023128"/>
    </source>
</evidence>
<organism evidence="12 13">
    <name type="scientific">Moesziomyces aphidis</name>
    <name type="common">Pseudozyma aphidis</name>
    <dbReference type="NCBI Taxonomy" id="84754"/>
    <lineage>
        <taxon>Eukaryota</taxon>
        <taxon>Fungi</taxon>
        <taxon>Dikarya</taxon>
        <taxon>Basidiomycota</taxon>
        <taxon>Ustilaginomycotina</taxon>
        <taxon>Ustilaginomycetes</taxon>
        <taxon>Ustilaginales</taxon>
        <taxon>Ustilaginaceae</taxon>
        <taxon>Moesziomyces</taxon>
    </lineage>
</organism>
<dbReference type="AlphaFoldDB" id="W3VDI2"/>
<evidence type="ECO:0000256" key="4">
    <source>
        <dbReference type="ARBA" id="ARBA00006856"/>
    </source>
</evidence>
<feature type="region of interest" description="Disordered" evidence="10">
    <location>
        <begin position="562"/>
        <end position="602"/>
    </location>
</feature>
<dbReference type="InterPro" id="IPR016024">
    <property type="entry name" value="ARM-type_fold"/>
</dbReference>
<feature type="domain" description="MI" evidence="11">
    <location>
        <begin position="611"/>
        <end position="727"/>
    </location>
</feature>
<dbReference type="GO" id="GO:0003723">
    <property type="term" value="F:RNA binding"/>
    <property type="evidence" value="ECO:0007669"/>
    <property type="project" value="InterPro"/>
</dbReference>
<dbReference type="Pfam" id="PF02297">
    <property type="entry name" value="COX6B"/>
    <property type="match status" value="1"/>
</dbReference>
<dbReference type="SMART" id="SM00544">
    <property type="entry name" value="MA3"/>
    <property type="match status" value="1"/>
</dbReference>
<dbReference type="EMBL" id="AWNI01000042">
    <property type="protein sequence ID" value="ETS59693.1"/>
    <property type="molecule type" value="Genomic_DNA"/>
</dbReference>
<evidence type="ECO:0000259" key="11">
    <source>
        <dbReference type="PROSITE" id="PS51366"/>
    </source>
</evidence>
<dbReference type="GO" id="GO:0000398">
    <property type="term" value="P:mRNA splicing, via spliceosome"/>
    <property type="evidence" value="ECO:0007669"/>
    <property type="project" value="TreeGrafter"/>
</dbReference>
<comment type="subcellular location">
    <subcellularLocation>
        <location evidence="3">Mitochondrion</location>
    </subcellularLocation>
    <subcellularLocation>
        <location evidence="2">Nucleus</location>
    </subcellularLocation>
</comment>
<dbReference type="Gene3D" id="1.25.40.180">
    <property type="match status" value="1"/>
</dbReference>
<dbReference type="InterPro" id="IPR048280">
    <property type="entry name" value="COX6B-like"/>
</dbReference>
<comment type="function">
    <text evidence="1">Involved in pre-mRNA splicing.</text>
</comment>
<dbReference type="Pfam" id="PF02854">
    <property type="entry name" value="MIF4G"/>
    <property type="match status" value="1"/>
</dbReference>
<keyword evidence="8" id="KW-0508">mRNA splicing</keyword>
<keyword evidence="5" id="KW-0507">mRNA processing</keyword>
<comment type="caution">
    <text evidence="12">The sequence shown here is derived from an EMBL/GenBank/DDBJ whole genome shotgun (WGS) entry which is preliminary data.</text>
</comment>
<name>W3VDI2_MOEAP</name>
<evidence type="ECO:0000256" key="9">
    <source>
        <dbReference type="ARBA" id="ARBA00023242"/>
    </source>
</evidence>
<protein>
    <recommendedName>
        <fullName evidence="11">MI domain-containing protein</fullName>
    </recommendedName>
</protein>
<feature type="compositionally biased region" description="Low complexity" evidence="10">
    <location>
        <begin position="171"/>
        <end position="184"/>
    </location>
</feature>
<evidence type="ECO:0000256" key="1">
    <source>
        <dbReference type="ARBA" id="ARBA00003777"/>
    </source>
</evidence>
<dbReference type="InterPro" id="IPR050781">
    <property type="entry name" value="CWC22_splicing_factor"/>
</dbReference>
<feature type="region of interest" description="Disordered" evidence="10">
    <location>
        <begin position="163"/>
        <end position="266"/>
    </location>
</feature>
<evidence type="ECO:0000256" key="7">
    <source>
        <dbReference type="ARBA" id="ARBA00023157"/>
    </source>
</evidence>
<dbReference type="PANTHER" id="PTHR18034">
    <property type="entry name" value="CELL CYCLE CONTROL PROTEIN CWF22-RELATED"/>
    <property type="match status" value="1"/>
</dbReference>
<dbReference type="FunFam" id="1.25.40.180:FF:000004">
    <property type="entry name" value="pre-mRNA-splicing factor CWC22 homolog"/>
    <property type="match status" value="1"/>
</dbReference>
<sequence>MAGSTEPAPAPTRDERKACWSHRDVYFACLTQKGVRVPPGTDMSDGRGPIGKAAKEEQEALEREKAYTADEARKQDPCLEARQGYEANCARSWVDYFNKRRVLEQRQKMILRRSLRTLGTSEALDLARIQAHTRWHPSIYYSDRDRLPAPFELAVLPFGAMPSRERSLDGRSSASSSSSRTRSASPDEAAALKRKRPISRSPSAASTGSSRSVSRSRSPPPRSRRRKSSRGRSPSFSSDDDADKRDESARAAATQQTEAKAKEVAAKGEALRSTLAKLSATKAGGAYIPPARLKALMAEAAAADPGSVEFQRMSWDALKKSITGLVNKVAAENIKTIVVQLFGGSNLIRGRGLYCRSIMRAQALSLSFTPVFAALTAVVNTKLPMVGELLVIRLVSQFRRSFKRNDKTVCNSTAMFIAHLVNQRVVHEVLALEILVLLLEQPTDDSVEIAVGFMREVGAFLAEEAPKANNSIFDRFRAVLYEGDISKRVQYMIEVLSQVRRDGFKDNLRIPEALDLVEEDDQITHSVSLDDQLNVQEGLNVFKNDPDFLENEERYRAIKAEILGEDDGSDDGGSDADSETGSSSDESEAADPDAAQRQLEIHDRTETNLTNLRRTIYLTIMSSLDFEESVHKLLKLEIPEGQDIELCNMIVECCSQERTYSKFYGNMGERFCKLHRKWSDNFEQSFRNYYDTIHRYETNRLRNIARFFGHLYSTDSVSWAALSVIHMNEEDTTSSSRIFVKILFQEIQQQLSLKTLAERFSEPSLQEHWQGLFPKDNPKNTRFSINYFTSIGMGVLTEDMREHLKNAPKILLAQRQAALAARGSDDSDTDSSSVLSSSTGSRSRSSYSSRSSRSYSSRSLAVAAVTAAEDLEAEASAEVDREASLVVHRVAAAGRLVQGGVADVAAPARHPTRPDHDRIRGHDRGRTRGRPHVQDRTHDRRYRSASRSERSYSDAEDREPRSRPLSRGRRDSFSSQSRTPSPRDRR</sequence>
<dbReference type="HOGENOM" id="CLU_006308_0_0_1"/>
<feature type="compositionally biased region" description="Basic and acidic residues" evidence="10">
    <location>
        <begin position="946"/>
        <end position="972"/>
    </location>
</feature>
<evidence type="ECO:0000256" key="2">
    <source>
        <dbReference type="ARBA" id="ARBA00004123"/>
    </source>
</evidence>
<keyword evidence="6" id="KW-0496">Mitochondrion</keyword>
<comment type="similarity">
    <text evidence="4">Belongs to the CWC22 family.</text>
</comment>
<feature type="compositionally biased region" description="Basic and acidic residues" evidence="10">
    <location>
        <begin position="912"/>
        <end position="938"/>
    </location>
</feature>
<dbReference type="Pfam" id="PF02847">
    <property type="entry name" value="MA3"/>
    <property type="match status" value="1"/>
</dbReference>
<keyword evidence="9" id="KW-0539">Nucleus</keyword>
<dbReference type="GO" id="GO:0071013">
    <property type="term" value="C:catalytic step 2 spliceosome"/>
    <property type="evidence" value="ECO:0007669"/>
    <property type="project" value="TreeGrafter"/>
</dbReference>
<feature type="compositionally biased region" description="Low complexity" evidence="10">
    <location>
        <begin position="199"/>
        <end position="217"/>
    </location>
</feature>
<evidence type="ECO:0000256" key="5">
    <source>
        <dbReference type="ARBA" id="ARBA00022664"/>
    </source>
</evidence>